<dbReference type="PROSITE" id="PS00330">
    <property type="entry name" value="HEMOLYSIN_CALCIUM"/>
    <property type="match status" value="3"/>
</dbReference>
<accession>A0A6M0QVI9</accession>
<dbReference type="InterPro" id="IPR018511">
    <property type="entry name" value="Hemolysin-typ_Ca-bd_CS"/>
</dbReference>
<dbReference type="PANTHER" id="PTHR38340:SF1">
    <property type="entry name" value="S-LAYER PROTEIN"/>
    <property type="match status" value="1"/>
</dbReference>
<organism evidence="3 4">
    <name type="scientific">Tabrizicola oligotrophica</name>
    <dbReference type="NCBI Taxonomy" id="2710650"/>
    <lineage>
        <taxon>Bacteria</taxon>
        <taxon>Pseudomonadati</taxon>
        <taxon>Pseudomonadota</taxon>
        <taxon>Alphaproteobacteria</taxon>
        <taxon>Rhodobacterales</taxon>
        <taxon>Paracoccaceae</taxon>
        <taxon>Tabrizicola</taxon>
    </lineage>
</organism>
<dbReference type="InterPro" id="IPR001343">
    <property type="entry name" value="Hemolysn_Ca-bd"/>
</dbReference>
<comment type="caution">
    <text evidence="3">The sequence shown here is derived from an EMBL/GenBank/DDBJ whole genome shotgun (WGS) entry which is preliminary data.</text>
</comment>
<proteinExistence type="predicted"/>
<keyword evidence="4" id="KW-1185">Reference proteome</keyword>
<evidence type="ECO:0000256" key="1">
    <source>
        <dbReference type="ARBA" id="ARBA00004613"/>
    </source>
</evidence>
<dbReference type="AlphaFoldDB" id="A0A6M0QVI9"/>
<evidence type="ECO:0000256" key="2">
    <source>
        <dbReference type="ARBA" id="ARBA00022525"/>
    </source>
</evidence>
<gene>
    <name evidence="3" type="ORF">G4Z14_14135</name>
</gene>
<evidence type="ECO:0000313" key="3">
    <source>
        <dbReference type="EMBL" id="NEY91440.1"/>
    </source>
</evidence>
<dbReference type="Gene3D" id="2.150.10.10">
    <property type="entry name" value="Serralysin-like metalloprotease, C-terminal"/>
    <property type="match status" value="1"/>
</dbReference>
<protein>
    <recommendedName>
        <fullName evidence="5">Calcium-binding protein</fullName>
    </recommendedName>
</protein>
<evidence type="ECO:0000313" key="4">
    <source>
        <dbReference type="Proteomes" id="UP000477782"/>
    </source>
</evidence>
<sequence length="284" mass="29515">MHTVASITVMQDILGVHLLSSSGFAGLLTLTATTITDTQLSLASDQQTFTFYGSGFDYQMNGGEIVGLIGGTVTRIAITDAEGTTVYLDWSGLNLSAAAFSDYLTTSNWGALNALLFNTSDTYSLSAGRDAVRGFGGDDLMRGFAGADRLIGDAGADTLLGGIGADRLTGGAGVDNLTGGAGSDAFIFTHRGAANREIITDFNATDDALRFDTATFTGFSYTGQLNGIEFVAGAAALDPDDRFLYRRVTGNLWYDADGSGDGAKVLVAELTDGTALSAADIFLY</sequence>
<dbReference type="InterPro" id="IPR050557">
    <property type="entry name" value="RTX_toxin/Mannuronan_C5-epim"/>
</dbReference>
<dbReference type="GO" id="GO:0005509">
    <property type="term" value="F:calcium ion binding"/>
    <property type="evidence" value="ECO:0007669"/>
    <property type="project" value="InterPro"/>
</dbReference>
<dbReference type="Pfam" id="PF00353">
    <property type="entry name" value="HemolysinCabind"/>
    <property type="match status" value="2"/>
</dbReference>
<evidence type="ECO:0008006" key="5">
    <source>
        <dbReference type="Google" id="ProtNLM"/>
    </source>
</evidence>
<keyword evidence="2" id="KW-0964">Secreted</keyword>
<dbReference type="Proteomes" id="UP000477782">
    <property type="component" value="Unassembled WGS sequence"/>
</dbReference>
<comment type="subcellular location">
    <subcellularLocation>
        <location evidence="1">Secreted</location>
    </subcellularLocation>
</comment>
<dbReference type="EMBL" id="JAAIVJ010000009">
    <property type="protein sequence ID" value="NEY91440.1"/>
    <property type="molecule type" value="Genomic_DNA"/>
</dbReference>
<reference evidence="3 4" key="1">
    <citation type="submission" date="2020-02" db="EMBL/GenBank/DDBJ databases">
        <authorList>
            <person name="Chen W.-M."/>
        </authorList>
    </citation>
    <scope>NUCLEOTIDE SEQUENCE [LARGE SCALE GENOMIC DNA]</scope>
    <source>
        <strain evidence="3 4">KMS-5</strain>
    </source>
</reference>
<dbReference type="PRINTS" id="PR00313">
    <property type="entry name" value="CABNDNGRPT"/>
</dbReference>
<dbReference type="SUPFAM" id="SSF51120">
    <property type="entry name" value="beta-Roll"/>
    <property type="match status" value="1"/>
</dbReference>
<name>A0A6M0QVI9_9RHOB</name>
<dbReference type="PANTHER" id="PTHR38340">
    <property type="entry name" value="S-LAYER PROTEIN"/>
    <property type="match status" value="1"/>
</dbReference>
<dbReference type="GO" id="GO:0005576">
    <property type="term" value="C:extracellular region"/>
    <property type="evidence" value="ECO:0007669"/>
    <property type="project" value="UniProtKB-SubCell"/>
</dbReference>
<dbReference type="InterPro" id="IPR011049">
    <property type="entry name" value="Serralysin-like_metalloprot_C"/>
</dbReference>